<evidence type="ECO:0000259" key="1">
    <source>
        <dbReference type="Pfam" id="PF13614"/>
    </source>
</evidence>
<feature type="domain" description="AAA" evidence="1">
    <location>
        <begin position="17"/>
        <end position="211"/>
    </location>
</feature>
<comment type="caution">
    <text evidence="2">The sequence shown here is derived from an EMBL/GenBank/DDBJ whole genome shotgun (WGS) entry which is preliminary data.</text>
</comment>
<dbReference type="InterPro" id="IPR025669">
    <property type="entry name" value="AAA_dom"/>
</dbReference>
<dbReference type="AlphaFoldDB" id="A0A5D4K7N2"/>
<protein>
    <submittedName>
        <fullName evidence="2">AAA family ATPase</fullName>
    </submittedName>
</protein>
<evidence type="ECO:0000313" key="3">
    <source>
        <dbReference type="Proteomes" id="UP000323317"/>
    </source>
</evidence>
<evidence type="ECO:0000313" key="2">
    <source>
        <dbReference type="EMBL" id="TYR72700.1"/>
    </source>
</evidence>
<dbReference type="InterPro" id="IPR050678">
    <property type="entry name" value="DNA_Partitioning_ATPase"/>
</dbReference>
<dbReference type="EMBL" id="VTEH01000028">
    <property type="protein sequence ID" value="TYR72700.1"/>
    <property type="molecule type" value="Genomic_DNA"/>
</dbReference>
<accession>A0A5D4K7N2</accession>
<sequence>MYQQIELPFEKRGKNGKIVSFINMKGGVGKTTLSVGVADFLAHYRGDTNLKVLIIDADPQFNATQALLDSYYEGDYFKDILPVEKTINKLFKPQVQFSQQYQSPSPEEMIIQLSSNLHIVCGDLSLVLANKSSDYTHIKRLKRFIKDNSLREIYDLIIIDCPPTLTIYTDSALFASDYYLIPNRIDRYSIIGISSLQKAIGNLTGEEDINLECLGLIYTILDDELTQKQQEMKDSFEAKEEVQQIYIFTSYTSNVKDIQVGKQGPIPTRYKKSREDLEDICAELIDRIEQGVSDE</sequence>
<name>A0A5D4K7N2_9BACI</name>
<dbReference type="PANTHER" id="PTHR13696">
    <property type="entry name" value="P-LOOP CONTAINING NUCLEOSIDE TRIPHOSPHATE HYDROLASE"/>
    <property type="match status" value="1"/>
</dbReference>
<organism evidence="2 3">
    <name type="scientific">Rossellomorea vietnamensis</name>
    <dbReference type="NCBI Taxonomy" id="218284"/>
    <lineage>
        <taxon>Bacteria</taxon>
        <taxon>Bacillati</taxon>
        <taxon>Bacillota</taxon>
        <taxon>Bacilli</taxon>
        <taxon>Bacillales</taxon>
        <taxon>Bacillaceae</taxon>
        <taxon>Rossellomorea</taxon>
    </lineage>
</organism>
<proteinExistence type="predicted"/>
<dbReference type="Gene3D" id="3.40.50.300">
    <property type="entry name" value="P-loop containing nucleotide triphosphate hydrolases"/>
    <property type="match status" value="1"/>
</dbReference>
<dbReference type="CDD" id="cd02042">
    <property type="entry name" value="ParAB_family"/>
    <property type="match status" value="1"/>
</dbReference>
<dbReference type="RefSeq" id="WP_148948803.1">
    <property type="nucleotide sequence ID" value="NZ_VTEH01000028.1"/>
</dbReference>
<reference evidence="2 3" key="1">
    <citation type="submission" date="2019-08" db="EMBL/GenBank/DDBJ databases">
        <title>Bacillus genomes from the desert of Cuatro Cienegas, Coahuila.</title>
        <authorList>
            <person name="Olmedo-Alvarez G."/>
        </authorList>
    </citation>
    <scope>NUCLEOTIDE SEQUENCE [LARGE SCALE GENOMIC DNA]</scope>
    <source>
        <strain evidence="2 3">CH40_1T</strain>
    </source>
</reference>
<gene>
    <name evidence="2" type="ORF">FZC79_22005</name>
</gene>
<dbReference type="Pfam" id="PF13614">
    <property type="entry name" value="AAA_31"/>
    <property type="match status" value="1"/>
</dbReference>
<dbReference type="InterPro" id="IPR027417">
    <property type="entry name" value="P-loop_NTPase"/>
</dbReference>
<dbReference type="SUPFAM" id="SSF52540">
    <property type="entry name" value="P-loop containing nucleoside triphosphate hydrolases"/>
    <property type="match status" value="1"/>
</dbReference>
<dbReference type="Proteomes" id="UP000323317">
    <property type="component" value="Unassembled WGS sequence"/>
</dbReference>
<dbReference type="PANTHER" id="PTHR13696:SF52">
    <property type="entry name" value="PARA FAMILY PROTEIN CT_582"/>
    <property type="match status" value="1"/>
</dbReference>